<evidence type="ECO:0000313" key="1">
    <source>
        <dbReference type="EMBL" id="SJL16243.1"/>
    </source>
</evidence>
<dbReference type="STRING" id="47428.A0A284S5G2"/>
<dbReference type="AlphaFoldDB" id="A0A284S5G2"/>
<dbReference type="Proteomes" id="UP000219338">
    <property type="component" value="Unassembled WGS sequence"/>
</dbReference>
<organism evidence="1 2">
    <name type="scientific">Armillaria ostoyae</name>
    <name type="common">Armillaria root rot fungus</name>
    <dbReference type="NCBI Taxonomy" id="47428"/>
    <lineage>
        <taxon>Eukaryota</taxon>
        <taxon>Fungi</taxon>
        <taxon>Dikarya</taxon>
        <taxon>Basidiomycota</taxon>
        <taxon>Agaricomycotina</taxon>
        <taxon>Agaricomycetes</taxon>
        <taxon>Agaricomycetidae</taxon>
        <taxon>Agaricales</taxon>
        <taxon>Marasmiineae</taxon>
        <taxon>Physalacriaceae</taxon>
        <taxon>Armillaria</taxon>
    </lineage>
</organism>
<gene>
    <name evidence="1" type="ORF">ARMOST_19763</name>
</gene>
<proteinExistence type="predicted"/>
<dbReference type="OrthoDB" id="3257338at2759"/>
<dbReference type="EMBL" id="FUEG01000033">
    <property type="protein sequence ID" value="SJL16243.1"/>
    <property type="molecule type" value="Genomic_DNA"/>
</dbReference>
<keyword evidence="2" id="KW-1185">Reference proteome</keyword>
<sequence length="434" mass="50023">MLCLTLDDHFGDYNWRKIITLVETLCGRLKEAVKARLEHVKEFIGYEDALQAEHSESVHSWRQIVLLWESDRTQLNSFSATLRSVTENAVHLELTRQEKIASAVEIQHDVSPSELIAQGLQLEEAQVRLQCDINALGSHSTDLQRTKVQAQDNRIQRKIEAWIEVQKIYMPRTTLLRTRDEDRRAVGTTVLPSKIPLYLPSAALRLNAIDLTTQSTVVDDEWRLRIAQANDTLAALHEHLLLKSYLTAWRQRFSRGQRYGTKANTLFHRVEAKIAADRSEWQGILCPLKNEDVRGLDQYNELTSEGHRNLAWIWKTNLQGGDKGLQEALRMEWCKSWARAQRWQEECDLLIEELRRVQVTFACYAKQWTKRAEFSSLPGARAYAFRQAALWSELHADAEAKWLDIQTSLDLNSSKHSVATTDLDNRIINEVDSV</sequence>
<name>A0A284S5G2_ARMOS</name>
<accession>A0A284S5G2</accession>
<dbReference type="OMA" id="YNHEPAS"/>
<protein>
    <submittedName>
        <fullName evidence="1">Uncharacterized protein</fullName>
    </submittedName>
</protein>
<reference evidence="2" key="1">
    <citation type="journal article" date="2017" name="Nat. Ecol. Evol.">
        <title>Genome expansion and lineage-specific genetic innovations in the forest pathogenic fungi Armillaria.</title>
        <authorList>
            <person name="Sipos G."/>
            <person name="Prasanna A.N."/>
            <person name="Walter M.C."/>
            <person name="O'Connor E."/>
            <person name="Balint B."/>
            <person name="Krizsan K."/>
            <person name="Kiss B."/>
            <person name="Hess J."/>
            <person name="Varga T."/>
            <person name="Slot J."/>
            <person name="Riley R."/>
            <person name="Boka B."/>
            <person name="Rigling D."/>
            <person name="Barry K."/>
            <person name="Lee J."/>
            <person name="Mihaltcheva S."/>
            <person name="LaButti K."/>
            <person name="Lipzen A."/>
            <person name="Waldron R."/>
            <person name="Moloney N.M."/>
            <person name="Sperisen C."/>
            <person name="Kredics L."/>
            <person name="Vagvoelgyi C."/>
            <person name="Patrignani A."/>
            <person name="Fitzpatrick D."/>
            <person name="Nagy I."/>
            <person name="Doyle S."/>
            <person name="Anderson J.B."/>
            <person name="Grigoriev I.V."/>
            <person name="Gueldener U."/>
            <person name="Muensterkoetter M."/>
            <person name="Nagy L.G."/>
        </authorList>
    </citation>
    <scope>NUCLEOTIDE SEQUENCE [LARGE SCALE GENOMIC DNA]</scope>
    <source>
        <strain evidence="2">C18/9</strain>
    </source>
</reference>
<evidence type="ECO:0000313" key="2">
    <source>
        <dbReference type="Proteomes" id="UP000219338"/>
    </source>
</evidence>